<sequence>MHHPPVVYTSVTSRSSTYSKSHPLYPEPVEEEYIILSNETGIQAQQELPVGNIHERPEFNFHEELPRQPERPAQSLHECIVDGTLHMDRAAKFIFDQKQQRTFNQATYNEFVRSDLATKVQNMKFDLLDEIQDPTSAIWLNLYANRLQGDIPNARHAKLCRRVDLVEKDALPSSQQRIIVKNCEKEVDHQCRSSIREGQNSSSN</sequence>
<dbReference type="EMBL" id="JOJR01000365">
    <property type="protein sequence ID" value="RCN38967.1"/>
    <property type="molecule type" value="Genomic_DNA"/>
</dbReference>
<proteinExistence type="predicted"/>
<gene>
    <name evidence="2" type="ORF">ANCCAN_15098</name>
</gene>
<feature type="compositionally biased region" description="Low complexity" evidence="1">
    <location>
        <begin position="1"/>
        <end position="21"/>
    </location>
</feature>
<organism evidence="2 3">
    <name type="scientific">Ancylostoma caninum</name>
    <name type="common">Dog hookworm</name>
    <dbReference type="NCBI Taxonomy" id="29170"/>
    <lineage>
        <taxon>Eukaryota</taxon>
        <taxon>Metazoa</taxon>
        <taxon>Ecdysozoa</taxon>
        <taxon>Nematoda</taxon>
        <taxon>Chromadorea</taxon>
        <taxon>Rhabditida</taxon>
        <taxon>Rhabditina</taxon>
        <taxon>Rhabditomorpha</taxon>
        <taxon>Strongyloidea</taxon>
        <taxon>Ancylostomatidae</taxon>
        <taxon>Ancylostomatinae</taxon>
        <taxon>Ancylostoma</taxon>
    </lineage>
</organism>
<evidence type="ECO:0000313" key="2">
    <source>
        <dbReference type="EMBL" id="RCN38967.1"/>
    </source>
</evidence>
<feature type="region of interest" description="Disordered" evidence="1">
    <location>
        <begin position="1"/>
        <end position="23"/>
    </location>
</feature>
<evidence type="ECO:0000313" key="3">
    <source>
        <dbReference type="Proteomes" id="UP000252519"/>
    </source>
</evidence>
<comment type="caution">
    <text evidence="2">The sequence shown here is derived from an EMBL/GenBank/DDBJ whole genome shotgun (WGS) entry which is preliminary data.</text>
</comment>
<name>A0A368G8D5_ANCCA</name>
<reference evidence="2 3" key="1">
    <citation type="submission" date="2014-10" db="EMBL/GenBank/DDBJ databases">
        <title>Draft genome of the hookworm Ancylostoma caninum.</title>
        <authorList>
            <person name="Mitreva M."/>
        </authorList>
    </citation>
    <scope>NUCLEOTIDE SEQUENCE [LARGE SCALE GENOMIC DNA]</scope>
    <source>
        <strain evidence="2 3">Baltimore</strain>
    </source>
</reference>
<protein>
    <submittedName>
        <fullName evidence="2">Uncharacterized protein</fullName>
    </submittedName>
</protein>
<dbReference type="OrthoDB" id="5889576at2759"/>
<evidence type="ECO:0000256" key="1">
    <source>
        <dbReference type="SAM" id="MobiDB-lite"/>
    </source>
</evidence>
<accession>A0A368G8D5</accession>
<dbReference type="Proteomes" id="UP000252519">
    <property type="component" value="Unassembled WGS sequence"/>
</dbReference>
<dbReference type="AlphaFoldDB" id="A0A368G8D5"/>
<keyword evidence="3" id="KW-1185">Reference proteome</keyword>